<dbReference type="GO" id="GO:0012505">
    <property type="term" value="C:endomembrane system"/>
    <property type="evidence" value="ECO:0007669"/>
    <property type="project" value="UniProtKB-SubCell"/>
</dbReference>
<dbReference type="AlphaFoldDB" id="A0A6M4PG11"/>
<gene>
    <name evidence="7" type="ORF">HKX69_06500</name>
</gene>
<organism evidence="7 8">
    <name type="scientific">Streptomyces argyrophylli</name>
    <dbReference type="NCBI Taxonomy" id="2726118"/>
    <lineage>
        <taxon>Bacteria</taxon>
        <taxon>Bacillati</taxon>
        <taxon>Actinomycetota</taxon>
        <taxon>Actinomycetes</taxon>
        <taxon>Kitasatosporales</taxon>
        <taxon>Streptomycetaceae</taxon>
        <taxon>Streptomyces</taxon>
    </lineage>
</organism>
<reference evidence="7 8" key="1">
    <citation type="submission" date="2020-05" db="EMBL/GenBank/DDBJ databases">
        <authorList>
            <person name="Li K."/>
        </authorList>
    </citation>
    <scope>NUCLEOTIDE SEQUENCE [LARGE SCALE GENOMIC DNA]</scope>
    <source>
        <strain evidence="8">jing01</strain>
    </source>
</reference>
<feature type="transmembrane region" description="Helical" evidence="5">
    <location>
        <begin position="82"/>
        <end position="102"/>
    </location>
</feature>
<evidence type="ECO:0000256" key="4">
    <source>
        <dbReference type="ARBA" id="ARBA00023136"/>
    </source>
</evidence>
<feature type="transmembrane region" description="Helical" evidence="5">
    <location>
        <begin position="168"/>
        <end position="184"/>
    </location>
</feature>
<keyword evidence="8" id="KW-1185">Reference proteome</keyword>
<dbReference type="Proteomes" id="UP000502641">
    <property type="component" value="Chromosome"/>
</dbReference>
<protein>
    <submittedName>
        <fullName evidence="7">HTTM domain-containing protein</fullName>
    </submittedName>
</protein>
<evidence type="ECO:0000256" key="5">
    <source>
        <dbReference type="SAM" id="Phobius"/>
    </source>
</evidence>
<feature type="transmembrane region" description="Helical" evidence="5">
    <location>
        <begin position="277"/>
        <end position="303"/>
    </location>
</feature>
<keyword evidence="3 5" id="KW-1133">Transmembrane helix</keyword>
<feature type="transmembrane region" description="Helical" evidence="5">
    <location>
        <begin position="190"/>
        <end position="208"/>
    </location>
</feature>
<accession>A0A6M4PG11</accession>
<evidence type="ECO:0000256" key="1">
    <source>
        <dbReference type="ARBA" id="ARBA00004127"/>
    </source>
</evidence>
<dbReference type="PANTHER" id="PTHR39535:SF2">
    <property type="entry name" value="HTTM DOMAIN-CONTAINING PROTEIN"/>
    <property type="match status" value="1"/>
</dbReference>
<evidence type="ECO:0000256" key="2">
    <source>
        <dbReference type="ARBA" id="ARBA00022692"/>
    </source>
</evidence>
<dbReference type="EMBL" id="CP053189">
    <property type="protein sequence ID" value="QJS09203.1"/>
    <property type="molecule type" value="Genomic_DNA"/>
</dbReference>
<evidence type="ECO:0000313" key="8">
    <source>
        <dbReference type="Proteomes" id="UP000502641"/>
    </source>
</evidence>
<dbReference type="KEGG" id="sarg:HKX69_06500"/>
<feature type="transmembrane region" description="Helical" evidence="5">
    <location>
        <begin position="228"/>
        <end position="247"/>
    </location>
</feature>
<proteinExistence type="predicted"/>
<feature type="domain" description="HTTM-like" evidence="6">
    <location>
        <begin position="17"/>
        <end position="335"/>
    </location>
</feature>
<sequence>MQERVIARLSRLMAFAGRTHSPYQAAVIRIGYGFFFACYLLREWPNRRVLFGDHDPWSLTMNRMLTADTHAFTVLTWSGGRWWFELVYHGAIAAAVLLMLGWRTRATAVFFLVGVLAIENRSPFAGDAGDDIIRIMAVYLAATRCGQVWSLDARRRGHRADGTRPDRGGVALWSVLGPALLWASCVHWDGWLGIFWVMWSLQGLWFALDRWAPRHETRALLDSGAAMLHNCAMLVIAAQVCLIYASAGLYKSQGTKWQDGSAVYYAMQLDLFRPWPWLTALASANMLLVFLLCYGTVIMQISFPFTLMYRKVKNVLLAVMILEHVGIAVILGIPFL</sequence>
<comment type="subcellular location">
    <subcellularLocation>
        <location evidence="1">Endomembrane system</location>
        <topology evidence="1">Multi-pass membrane protein</topology>
    </subcellularLocation>
</comment>
<name>A0A6M4PG11_9ACTN</name>
<evidence type="ECO:0000256" key="3">
    <source>
        <dbReference type="ARBA" id="ARBA00022989"/>
    </source>
</evidence>
<evidence type="ECO:0000313" key="7">
    <source>
        <dbReference type="EMBL" id="QJS09203.1"/>
    </source>
</evidence>
<dbReference type="RefSeq" id="WP_171151457.1">
    <property type="nucleotide sequence ID" value="NZ_CP053189.1"/>
</dbReference>
<dbReference type="SMART" id="SM00752">
    <property type="entry name" value="HTTM"/>
    <property type="match status" value="1"/>
</dbReference>
<keyword evidence="4 5" id="KW-0472">Membrane</keyword>
<dbReference type="PANTHER" id="PTHR39535">
    <property type="entry name" value="SPORULATION-DELAYING PROTEIN SDPB"/>
    <property type="match status" value="1"/>
</dbReference>
<keyword evidence="2 5" id="KW-0812">Transmembrane</keyword>
<feature type="transmembrane region" description="Helical" evidence="5">
    <location>
        <begin position="21"/>
        <end position="42"/>
    </location>
</feature>
<evidence type="ECO:0000259" key="6">
    <source>
        <dbReference type="SMART" id="SM00752"/>
    </source>
</evidence>
<feature type="transmembrane region" description="Helical" evidence="5">
    <location>
        <begin position="315"/>
        <end position="335"/>
    </location>
</feature>
<dbReference type="InterPro" id="IPR011020">
    <property type="entry name" value="HTTM-like"/>
</dbReference>
<dbReference type="InterPro" id="IPR052964">
    <property type="entry name" value="Sporulation_signal_mat"/>
</dbReference>